<dbReference type="EMBL" id="HBUE01252271">
    <property type="protein sequence ID" value="CAG6554903.1"/>
    <property type="molecule type" value="Transcribed_RNA"/>
</dbReference>
<dbReference type="SUPFAM" id="SSF53448">
    <property type="entry name" value="Nucleotide-diphospho-sugar transferases"/>
    <property type="match status" value="1"/>
</dbReference>
<keyword evidence="7" id="KW-1133">Transmembrane helix</keyword>
<dbReference type="GO" id="GO:0035248">
    <property type="term" value="F:alpha-1,4-N-acetylgalactosaminyltransferase activity"/>
    <property type="evidence" value="ECO:0007669"/>
    <property type="project" value="TreeGrafter"/>
</dbReference>
<keyword evidence="7" id="KW-0812">Transmembrane</keyword>
<evidence type="ECO:0000256" key="4">
    <source>
        <dbReference type="ARBA" id="ARBA00022679"/>
    </source>
</evidence>
<keyword evidence="5" id="KW-0333">Golgi apparatus</keyword>
<dbReference type="EMBL" id="HBUE01147343">
    <property type="protein sequence ID" value="CAG6503644.1"/>
    <property type="molecule type" value="Transcribed_RNA"/>
</dbReference>
<dbReference type="Pfam" id="PF04488">
    <property type="entry name" value="Gly_transf_sug"/>
    <property type="match status" value="1"/>
</dbReference>
<comment type="subcellular location">
    <subcellularLocation>
        <location evidence="1">Golgi apparatus membrane</location>
        <topology evidence="1">Single-pass type II membrane protein</topology>
    </subcellularLocation>
</comment>
<evidence type="ECO:0000256" key="5">
    <source>
        <dbReference type="ARBA" id="ARBA00023034"/>
    </source>
</evidence>
<evidence type="ECO:0000256" key="2">
    <source>
        <dbReference type="ARBA" id="ARBA00009003"/>
    </source>
</evidence>
<evidence type="ECO:0000259" key="8">
    <source>
        <dbReference type="Pfam" id="PF04572"/>
    </source>
</evidence>
<feature type="transmembrane region" description="Helical" evidence="7">
    <location>
        <begin position="29"/>
        <end position="45"/>
    </location>
</feature>
<comment type="similarity">
    <text evidence="2">Belongs to the glycosyltransferase 32 family.</text>
</comment>
<evidence type="ECO:0000313" key="9">
    <source>
        <dbReference type="EMBL" id="CAG6554903.1"/>
    </source>
</evidence>
<dbReference type="GO" id="GO:0006688">
    <property type="term" value="P:glycosphingolipid biosynthetic process"/>
    <property type="evidence" value="ECO:0007669"/>
    <property type="project" value="TreeGrafter"/>
</dbReference>
<evidence type="ECO:0000256" key="6">
    <source>
        <dbReference type="ARBA" id="ARBA00023136"/>
    </source>
</evidence>
<dbReference type="PANTHER" id="PTHR12042">
    <property type="entry name" value="LACTOSYLCERAMIDE 4-ALPHA-GALACTOSYLTRANSFERASE ALPHA- 1,4-GALACTOSYLTRANSFERASE"/>
    <property type="match status" value="1"/>
</dbReference>
<keyword evidence="3 9" id="KW-0328">Glycosyltransferase</keyword>
<accession>A0A8D8N7Q7</accession>
<dbReference type="GO" id="GO:0000139">
    <property type="term" value="C:Golgi membrane"/>
    <property type="evidence" value="ECO:0007669"/>
    <property type="project" value="UniProtKB-SubCell"/>
</dbReference>
<sequence length="407" mass="46849">MGASFFVRSLIVEDAKVNRTVMNSNKSRILIVIMLVTILILYMKYQRAQTKLFLQSLDLKYLYERAMWHTEAVEEFYSPDITTETEPDPPYMQRSYKLQQTGNYQLPDLEDNEAELYFESHTNIFFIISTIFQSGLAKLNPRQTCAIESAARSNPEWKVFVLFVSATEFSFFNSPNIVPLLPYPNVFLRRVNMTTVGLGSPVEEMFERGALKNSSFIVEHTSDVLRLLTVYKYGGTYLDTDVVVMKSLDELPLNYLVSEGDGFVANGIINLQASGVGHTLAESMLRDVAKNYSATEWAANGPFLVTRILRQYCNVTEPWHMTREQCGGQFGVLPPDQFFQVFYPHQSWYFEANRTREVMERMKGKVLTHLWNKLTNGIKLKKDANAAYIELARLYCPNALWSVKEYF</sequence>
<evidence type="ECO:0000256" key="1">
    <source>
        <dbReference type="ARBA" id="ARBA00004323"/>
    </source>
</evidence>
<dbReference type="InterPro" id="IPR051981">
    <property type="entry name" value="Glycosyltransf_32"/>
</dbReference>
<evidence type="ECO:0000256" key="7">
    <source>
        <dbReference type="SAM" id="Phobius"/>
    </source>
</evidence>
<proteinExistence type="inferred from homology"/>
<dbReference type="InterPro" id="IPR007652">
    <property type="entry name" value="A1-4-GlycosylTfrase_dom"/>
</dbReference>
<dbReference type="AlphaFoldDB" id="A0A8D8N7Q7"/>
<feature type="domain" description="Alpha 1,4-glycosyltransferase" evidence="8">
    <location>
        <begin position="275"/>
        <end position="400"/>
    </location>
</feature>
<keyword evidence="6 7" id="KW-0472">Membrane</keyword>
<dbReference type="Gene3D" id="3.90.550.20">
    <property type="match status" value="1"/>
</dbReference>
<dbReference type="PANTHER" id="PTHR12042:SF21">
    <property type="entry name" value="ALPHA1,4-GALACTOSYLTRANSFERASE 1-RELATED"/>
    <property type="match status" value="1"/>
</dbReference>
<reference evidence="9" key="1">
    <citation type="submission" date="2021-05" db="EMBL/GenBank/DDBJ databases">
        <authorList>
            <person name="Alioto T."/>
            <person name="Alioto T."/>
            <person name="Gomez Garrido J."/>
        </authorList>
    </citation>
    <scope>NUCLEOTIDE SEQUENCE</scope>
</reference>
<protein>
    <submittedName>
        <fullName evidence="9">Lactosylceramide 4-alpha-galactosyltransferase</fullName>
    </submittedName>
</protein>
<dbReference type="Pfam" id="PF04572">
    <property type="entry name" value="Gb3_synth"/>
    <property type="match status" value="1"/>
</dbReference>
<dbReference type="InterPro" id="IPR029044">
    <property type="entry name" value="Nucleotide-diphossugar_trans"/>
</dbReference>
<organism evidence="9">
    <name type="scientific">Culex pipiens</name>
    <name type="common">House mosquito</name>
    <dbReference type="NCBI Taxonomy" id="7175"/>
    <lineage>
        <taxon>Eukaryota</taxon>
        <taxon>Metazoa</taxon>
        <taxon>Ecdysozoa</taxon>
        <taxon>Arthropoda</taxon>
        <taxon>Hexapoda</taxon>
        <taxon>Insecta</taxon>
        <taxon>Pterygota</taxon>
        <taxon>Neoptera</taxon>
        <taxon>Endopterygota</taxon>
        <taxon>Diptera</taxon>
        <taxon>Nematocera</taxon>
        <taxon>Culicoidea</taxon>
        <taxon>Culicidae</taxon>
        <taxon>Culicinae</taxon>
        <taxon>Culicini</taxon>
        <taxon>Culex</taxon>
        <taxon>Culex</taxon>
    </lineage>
</organism>
<keyword evidence="4 9" id="KW-0808">Transferase</keyword>
<evidence type="ECO:0000256" key="3">
    <source>
        <dbReference type="ARBA" id="ARBA00022676"/>
    </source>
</evidence>
<name>A0A8D8N7Q7_CULPI</name>
<dbReference type="InterPro" id="IPR007577">
    <property type="entry name" value="GlycoTrfase_DXD_sugar-bd_CS"/>
</dbReference>